<sequence>MRFVSLLAIAFAVITGVTIPAEAHAVPTASSAHCAAPRAADTSSIQGWIGYLASHPDDYALRVTPIDGAPISHDSGAVFPAASSVKLIHLAAYASAVADGRLNPEARVSVNEWQRWYLALDGGAHARALAYLKIPAVDGIPVDGTRTVTYEQLADVMIRFSDSAAPDLLRNTLGDNSLRSVMDRFGFSDDVPSLLGAYLATIDPTLQRPDDAFRAAQRYHDDPAYAAAIRARVATGDPEAARANALLQATPNALHSLMTGLADGSFGPGAPLARRVLEYQGPSSDGSILGFKGGSLPGVITEVFEYRTADGRIGVGTLMVRGLSDADTKADNFAHQKLLLAAITDPAVAHALRCIA</sequence>
<gene>
    <name evidence="3" type="ORF">GOACH_01_00770</name>
</gene>
<dbReference type="InterPro" id="IPR000871">
    <property type="entry name" value="Beta-lactam_class-A"/>
</dbReference>
<feature type="domain" description="Beta-lactamase class A catalytic" evidence="2">
    <location>
        <begin position="67"/>
        <end position="278"/>
    </location>
</feature>
<dbReference type="PANTHER" id="PTHR35333">
    <property type="entry name" value="BETA-LACTAMASE"/>
    <property type="match status" value="1"/>
</dbReference>
<comment type="caution">
    <text evidence="3">The sequence shown here is derived from an EMBL/GenBank/DDBJ whole genome shotgun (WGS) entry which is preliminary data.</text>
</comment>
<evidence type="ECO:0000259" key="2">
    <source>
        <dbReference type="Pfam" id="PF13354"/>
    </source>
</evidence>
<evidence type="ECO:0000313" key="3">
    <source>
        <dbReference type="EMBL" id="GAC46758.1"/>
    </source>
</evidence>
<feature type="signal peptide" evidence="1">
    <location>
        <begin position="1"/>
        <end position="25"/>
    </location>
</feature>
<name>L7KGA7_9ACTN</name>
<dbReference type="Proteomes" id="UP000010988">
    <property type="component" value="Unassembled WGS sequence"/>
</dbReference>
<accession>L7KGA7</accession>
<dbReference type="InterPro" id="IPR012338">
    <property type="entry name" value="Beta-lactam/transpept-like"/>
</dbReference>
<dbReference type="RefSeq" id="WP_005168960.1">
    <property type="nucleotide sequence ID" value="NZ_BANR01000001.1"/>
</dbReference>
<dbReference type="Gene3D" id="3.40.710.10">
    <property type="entry name" value="DD-peptidase/beta-lactamase superfamily"/>
    <property type="match status" value="1"/>
</dbReference>
<dbReference type="GO" id="GO:0030655">
    <property type="term" value="P:beta-lactam antibiotic catabolic process"/>
    <property type="evidence" value="ECO:0007669"/>
    <property type="project" value="InterPro"/>
</dbReference>
<dbReference type="eggNOG" id="COG2367">
    <property type="taxonomic scope" value="Bacteria"/>
</dbReference>
<proteinExistence type="predicted"/>
<dbReference type="PANTHER" id="PTHR35333:SF3">
    <property type="entry name" value="BETA-LACTAMASE-TYPE TRANSPEPTIDASE FOLD CONTAINING PROTEIN"/>
    <property type="match status" value="1"/>
</dbReference>
<dbReference type="Pfam" id="PF13354">
    <property type="entry name" value="Beta-lactamase2"/>
    <property type="match status" value="1"/>
</dbReference>
<dbReference type="AlphaFoldDB" id="L7KGA7"/>
<organism evidence="3 4">
    <name type="scientific">Gordonia aichiensis NBRC 108223</name>
    <dbReference type="NCBI Taxonomy" id="1220583"/>
    <lineage>
        <taxon>Bacteria</taxon>
        <taxon>Bacillati</taxon>
        <taxon>Actinomycetota</taxon>
        <taxon>Actinomycetes</taxon>
        <taxon>Mycobacteriales</taxon>
        <taxon>Gordoniaceae</taxon>
        <taxon>Gordonia</taxon>
    </lineage>
</organism>
<dbReference type="EMBL" id="BANR01000001">
    <property type="protein sequence ID" value="GAC46758.1"/>
    <property type="molecule type" value="Genomic_DNA"/>
</dbReference>
<keyword evidence="4" id="KW-1185">Reference proteome</keyword>
<reference evidence="3 4" key="1">
    <citation type="submission" date="2012-12" db="EMBL/GenBank/DDBJ databases">
        <title>Whole genome shotgun sequence of Gordonia aichiensis NBRC 108223.</title>
        <authorList>
            <person name="Isaki-Nakamura S."/>
            <person name="Hosoyama A."/>
            <person name="Tsuchikane K."/>
            <person name="Ando Y."/>
            <person name="Baba S."/>
            <person name="Ohji S."/>
            <person name="Hamada M."/>
            <person name="Tamura T."/>
            <person name="Yamazoe A."/>
            <person name="Yamazaki S."/>
            <person name="Fujita N."/>
        </authorList>
    </citation>
    <scope>NUCLEOTIDE SEQUENCE [LARGE SCALE GENOMIC DNA]</scope>
    <source>
        <strain evidence="3 4">NBRC 108223</strain>
    </source>
</reference>
<feature type="chain" id="PRO_5003979353" description="Beta-lactamase class A catalytic domain-containing protein" evidence="1">
    <location>
        <begin position="26"/>
        <end position="356"/>
    </location>
</feature>
<dbReference type="SUPFAM" id="SSF56601">
    <property type="entry name" value="beta-lactamase/transpeptidase-like"/>
    <property type="match status" value="1"/>
</dbReference>
<dbReference type="GO" id="GO:0008800">
    <property type="term" value="F:beta-lactamase activity"/>
    <property type="evidence" value="ECO:0007669"/>
    <property type="project" value="InterPro"/>
</dbReference>
<keyword evidence="1" id="KW-0732">Signal</keyword>
<dbReference type="STRING" id="1220583.GOACH_01_00770"/>
<dbReference type="GO" id="GO:0046677">
    <property type="term" value="P:response to antibiotic"/>
    <property type="evidence" value="ECO:0007669"/>
    <property type="project" value="InterPro"/>
</dbReference>
<evidence type="ECO:0000256" key="1">
    <source>
        <dbReference type="SAM" id="SignalP"/>
    </source>
</evidence>
<protein>
    <recommendedName>
        <fullName evidence="2">Beta-lactamase class A catalytic domain-containing protein</fullName>
    </recommendedName>
</protein>
<dbReference type="InterPro" id="IPR045155">
    <property type="entry name" value="Beta-lactam_cat"/>
</dbReference>
<evidence type="ECO:0000313" key="4">
    <source>
        <dbReference type="Proteomes" id="UP000010988"/>
    </source>
</evidence>